<proteinExistence type="predicted"/>
<name>A0A6V8N6N6_9BACT</name>
<feature type="transmembrane region" description="Helical" evidence="1">
    <location>
        <begin position="35"/>
        <end position="57"/>
    </location>
</feature>
<protein>
    <submittedName>
        <fullName evidence="2">Uncharacterized protein</fullName>
    </submittedName>
</protein>
<evidence type="ECO:0000313" key="2">
    <source>
        <dbReference type="EMBL" id="GFO68238.1"/>
    </source>
</evidence>
<keyword evidence="1" id="KW-0812">Transmembrane</keyword>
<evidence type="ECO:0000256" key="1">
    <source>
        <dbReference type="SAM" id="Phobius"/>
    </source>
</evidence>
<keyword evidence="3" id="KW-1185">Reference proteome</keyword>
<keyword evidence="1" id="KW-0472">Membrane</keyword>
<comment type="caution">
    <text evidence="2">The sequence shown here is derived from an EMBL/GenBank/DDBJ whole genome shotgun (WGS) entry which is preliminary data.</text>
</comment>
<feature type="transmembrane region" description="Helical" evidence="1">
    <location>
        <begin position="12"/>
        <end position="29"/>
    </location>
</feature>
<evidence type="ECO:0000313" key="3">
    <source>
        <dbReference type="Proteomes" id="UP000587586"/>
    </source>
</evidence>
<accession>A0A6V8N6N6</accession>
<dbReference type="Proteomes" id="UP000587586">
    <property type="component" value="Unassembled WGS sequence"/>
</dbReference>
<reference evidence="3" key="1">
    <citation type="submission" date="2020-06" db="EMBL/GenBank/DDBJ databases">
        <title>Draft genomic sequecing of Geomonas sp. Red745.</title>
        <authorList>
            <person name="Itoh H."/>
            <person name="Xu Z.X."/>
            <person name="Ushijima N."/>
            <person name="Masuda Y."/>
            <person name="Shiratori Y."/>
            <person name="Senoo K."/>
        </authorList>
    </citation>
    <scope>NUCLEOTIDE SEQUENCE [LARGE SCALE GENOMIC DNA]</scope>
    <source>
        <strain evidence="3">Red745</strain>
    </source>
</reference>
<sequence>MKFRIPKDKIVWSLLLVSLVLYLADYYAFGRLGEIGFGFMSNVAFLPVYVLFVTLMLERVIKNREREAMMKKLNMVIGIFFSEVGTQLLRDFLDFFPDGHQISLHLRPTPQWKDQNFQEALQFLKAQDIRLDSRRGDLARLKDFLLEKKGTMLALMENPNLLEHDAFTDLLWAVFHLIEELQARRSLVGLPESDLDHLSGDMKRAHTHLLVQWVSYMWHLKRDYPYLYSLAVRTNPMNPEAHAEVY</sequence>
<keyword evidence="1" id="KW-1133">Transmembrane helix</keyword>
<dbReference type="RefSeq" id="WP_183360752.1">
    <property type="nucleotide sequence ID" value="NZ_BLXZ01000003.1"/>
</dbReference>
<dbReference type="EMBL" id="BLXZ01000003">
    <property type="protein sequence ID" value="GFO68238.1"/>
    <property type="molecule type" value="Genomic_DNA"/>
</dbReference>
<gene>
    <name evidence="2" type="ORF">GMLC_18170</name>
</gene>
<organism evidence="2 3">
    <name type="scientific">Geomonas limicola</name>
    <dbReference type="NCBI Taxonomy" id="2740186"/>
    <lineage>
        <taxon>Bacteria</taxon>
        <taxon>Pseudomonadati</taxon>
        <taxon>Thermodesulfobacteriota</taxon>
        <taxon>Desulfuromonadia</taxon>
        <taxon>Geobacterales</taxon>
        <taxon>Geobacteraceae</taxon>
        <taxon>Geomonas</taxon>
    </lineage>
</organism>
<dbReference type="AlphaFoldDB" id="A0A6V8N6N6"/>